<sequence length="59" mass="6771">MPQTELASNPTRATMICSIMLNVANSAWFEIRIIGCLVRKLGMHEAEIQLRYRLVSYTE</sequence>
<name>A0ABQ6ELC6_9VIBR</name>
<protein>
    <submittedName>
        <fullName evidence="1">Uncharacterized protein</fullName>
    </submittedName>
</protein>
<gene>
    <name evidence="1" type="ORF">GCM10007931_05000</name>
</gene>
<evidence type="ECO:0000313" key="2">
    <source>
        <dbReference type="Proteomes" id="UP001157156"/>
    </source>
</evidence>
<evidence type="ECO:0000313" key="1">
    <source>
        <dbReference type="EMBL" id="GLT13526.1"/>
    </source>
</evidence>
<comment type="caution">
    <text evidence="1">The sequence shown here is derived from an EMBL/GenBank/DDBJ whole genome shotgun (WGS) entry which is preliminary data.</text>
</comment>
<proteinExistence type="predicted"/>
<organism evidence="1 2">
    <name type="scientific">Vibrio algivorus</name>
    <dbReference type="NCBI Taxonomy" id="1667024"/>
    <lineage>
        <taxon>Bacteria</taxon>
        <taxon>Pseudomonadati</taxon>
        <taxon>Pseudomonadota</taxon>
        <taxon>Gammaproteobacteria</taxon>
        <taxon>Vibrionales</taxon>
        <taxon>Vibrionaceae</taxon>
        <taxon>Vibrio</taxon>
    </lineage>
</organism>
<dbReference type="EMBL" id="BSPV01000003">
    <property type="protein sequence ID" value="GLT13526.1"/>
    <property type="molecule type" value="Genomic_DNA"/>
</dbReference>
<keyword evidence="2" id="KW-1185">Reference proteome</keyword>
<dbReference type="Proteomes" id="UP001157156">
    <property type="component" value="Unassembled WGS sequence"/>
</dbReference>
<reference evidence="2" key="1">
    <citation type="journal article" date="2019" name="Int. J. Syst. Evol. Microbiol.">
        <title>The Global Catalogue of Microorganisms (GCM) 10K type strain sequencing project: providing services to taxonomists for standard genome sequencing and annotation.</title>
        <authorList>
            <consortium name="The Broad Institute Genomics Platform"/>
            <consortium name="The Broad Institute Genome Sequencing Center for Infectious Disease"/>
            <person name="Wu L."/>
            <person name="Ma J."/>
        </authorList>
    </citation>
    <scope>NUCLEOTIDE SEQUENCE [LARGE SCALE GENOMIC DNA]</scope>
    <source>
        <strain evidence="2">NBRC 111146</strain>
    </source>
</reference>
<accession>A0ABQ6ELC6</accession>